<proteinExistence type="predicted"/>
<reference evidence="3" key="1">
    <citation type="journal article" date="2019" name="Int. J. Syst. Evol. Microbiol.">
        <title>The Global Catalogue of Microorganisms (GCM) 10K type strain sequencing project: providing services to taxonomists for standard genome sequencing and annotation.</title>
        <authorList>
            <consortium name="The Broad Institute Genomics Platform"/>
            <consortium name="The Broad Institute Genome Sequencing Center for Infectious Disease"/>
            <person name="Wu L."/>
            <person name="Ma J."/>
        </authorList>
    </citation>
    <scope>NUCLEOTIDE SEQUENCE [LARGE SCALE GENOMIC DNA]</scope>
    <source>
        <strain evidence="3">CCUG 59778</strain>
    </source>
</reference>
<dbReference type="EMBL" id="JBHSKF010000001">
    <property type="protein sequence ID" value="MFC5285593.1"/>
    <property type="molecule type" value="Genomic_DNA"/>
</dbReference>
<evidence type="ECO:0000313" key="2">
    <source>
        <dbReference type="EMBL" id="MFC5285593.1"/>
    </source>
</evidence>
<keyword evidence="1" id="KW-0812">Transmembrane</keyword>
<sequence>MATLIATERIKLLTTRSPWWSTVLALGLTTGFAVIFALNSSSPADVEVWHTQLGYQFGLMVVMVMAALAVTTEYRFSTIRATFLAVPNRTAALLAKTGVVAALALLIGLAAAFGSLAVGWTLIPDANLALNSADAWRMVLGVPLVFTVAAVISVAVGIMLRQSAGAIAVVLIWSMLVENLVSLIPQVGAEIRTWMPFAMTEQFLQGPLEGRPLGPWASFAYFAGVAVALLVAALVVAKKRDA</sequence>
<protein>
    <recommendedName>
        <fullName evidence="4">ABC-2 type transport system permease protein</fullName>
    </recommendedName>
</protein>
<feature type="transmembrane region" description="Helical" evidence="1">
    <location>
        <begin position="216"/>
        <end position="237"/>
    </location>
</feature>
<name>A0ABW0EDW9_9PSEU</name>
<evidence type="ECO:0000313" key="3">
    <source>
        <dbReference type="Proteomes" id="UP001596157"/>
    </source>
</evidence>
<feature type="transmembrane region" description="Helical" evidence="1">
    <location>
        <begin position="135"/>
        <end position="160"/>
    </location>
</feature>
<dbReference type="RefSeq" id="WP_378242666.1">
    <property type="nucleotide sequence ID" value="NZ_JBHSKF010000001.1"/>
</dbReference>
<keyword evidence="3" id="KW-1185">Reference proteome</keyword>
<evidence type="ECO:0008006" key="4">
    <source>
        <dbReference type="Google" id="ProtNLM"/>
    </source>
</evidence>
<keyword evidence="1" id="KW-1133">Transmembrane helix</keyword>
<gene>
    <name evidence="2" type="ORF">ACFPM7_00890</name>
</gene>
<feature type="transmembrane region" description="Helical" evidence="1">
    <location>
        <begin position="167"/>
        <end position="187"/>
    </location>
</feature>
<accession>A0ABW0EDW9</accession>
<evidence type="ECO:0000256" key="1">
    <source>
        <dbReference type="SAM" id="Phobius"/>
    </source>
</evidence>
<comment type="caution">
    <text evidence="2">The sequence shown here is derived from an EMBL/GenBank/DDBJ whole genome shotgun (WGS) entry which is preliminary data.</text>
</comment>
<keyword evidence="1" id="KW-0472">Membrane</keyword>
<feature type="transmembrane region" description="Helical" evidence="1">
    <location>
        <begin position="53"/>
        <end position="72"/>
    </location>
</feature>
<organism evidence="2 3">
    <name type="scientific">Actinokineospora guangxiensis</name>
    <dbReference type="NCBI Taxonomy" id="1490288"/>
    <lineage>
        <taxon>Bacteria</taxon>
        <taxon>Bacillati</taxon>
        <taxon>Actinomycetota</taxon>
        <taxon>Actinomycetes</taxon>
        <taxon>Pseudonocardiales</taxon>
        <taxon>Pseudonocardiaceae</taxon>
        <taxon>Actinokineospora</taxon>
    </lineage>
</organism>
<feature type="transmembrane region" description="Helical" evidence="1">
    <location>
        <begin position="93"/>
        <end position="123"/>
    </location>
</feature>
<dbReference type="Proteomes" id="UP001596157">
    <property type="component" value="Unassembled WGS sequence"/>
</dbReference>
<feature type="transmembrane region" description="Helical" evidence="1">
    <location>
        <begin position="19"/>
        <end position="38"/>
    </location>
</feature>